<keyword evidence="3" id="KW-0963">Cytoplasm</keyword>
<dbReference type="InterPro" id="IPR018035">
    <property type="entry name" value="Flagellar_FliH/T3SS_HrpE"/>
</dbReference>
<dbReference type="AlphaFoldDB" id="A0A7W8DPS1"/>
<evidence type="ECO:0000259" key="7">
    <source>
        <dbReference type="Pfam" id="PF02108"/>
    </source>
</evidence>
<dbReference type="Proteomes" id="UP000534294">
    <property type="component" value="Unassembled WGS sequence"/>
</dbReference>
<dbReference type="SUPFAM" id="SSF160527">
    <property type="entry name" value="V-type ATPase subunit E-like"/>
    <property type="match status" value="1"/>
</dbReference>
<organism evidence="8 9">
    <name type="scientific">Prosthecobacter dejongeii</name>
    <dbReference type="NCBI Taxonomy" id="48465"/>
    <lineage>
        <taxon>Bacteria</taxon>
        <taxon>Pseudomonadati</taxon>
        <taxon>Verrucomicrobiota</taxon>
        <taxon>Verrucomicrobiia</taxon>
        <taxon>Verrucomicrobiales</taxon>
        <taxon>Verrucomicrobiaceae</taxon>
        <taxon>Prosthecobacter</taxon>
    </lineage>
</organism>
<dbReference type="EMBL" id="JACHIF010000003">
    <property type="protein sequence ID" value="MBB5037728.1"/>
    <property type="molecule type" value="Genomic_DNA"/>
</dbReference>
<evidence type="ECO:0000256" key="1">
    <source>
        <dbReference type="ARBA" id="ARBA00004496"/>
    </source>
</evidence>
<name>A0A7W8DPS1_9BACT</name>
<dbReference type="GO" id="GO:0005829">
    <property type="term" value="C:cytosol"/>
    <property type="evidence" value="ECO:0007669"/>
    <property type="project" value="TreeGrafter"/>
</dbReference>
<dbReference type="NCBIfam" id="TIGR02499">
    <property type="entry name" value="HrpE_YscL_not"/>
    <property type="match status" value="1"/>
</dbReference>
<protein>
    <recommendedName>
        <fullName evidence="6">Type 3 secretion system stator protein</fullName>
    </recommendedName>
</protein>
<evidence type="ECO:0000313" key="8">
    <source>
        <dbReference type="EMBL" id="MBB5037728.1"/>
    </source>
</evidence>
<evidence type="ECO:0000256" key="5">
    <source>
        <dbReference type="ARBA" id="ARBA00024335"/>
    </source>
</evidence>
<evidence type="ECO:0000256" key="4">
    <source>
        <dbReference type="ARBA" id="ARBA00022927"/>
    </source>
</evidence>
<dbReference type="RefSeq" id="WP_184207875.1">
    <property type="nucleotide sequence ID" value="NZ_JACHIF010000003.1"/>
</dbReference>
<proteinExistence type="inferred from homology"/>
<gene>
    <name evidence="8" type="ORF">HNQ64_001977</name>
</gene>
<dbReference type="PANTHER" id="PTHR34982">
    <property type="entry name" value="YOP PROTEINS TRANSLOCATION PROTEIN L"/>
    <property type="match status" value="1"/>
</dbReference>
<dbReference type="GO" id="GO:0030254">
    <property type="term" value="P:protein secretion by the type III secretion system"/>
    <property type="evidence" value="ECO:0007669"/>
    <property type="project" value="InterPro"/>
</dbReference>
<evidence type="ECO:0000256" key="3">
    <source>
        <dbReference type="ARBA" id="ARBA00022490"/>
    </source>
</evidence>
<evidence type="ECO:0000256" key="2">
    <source>
        <dbReference type="ARBA" id="ARBA00022448"/>
    </source>
</evidence>
<dbReference type="Pfam" id="PF02108">
    <property type="entry name" value="FliH"/>
    <property type="match status" value="1"/>
</dbReference>
<sequence length="201" mass="22428">MLCLETSGVKVAPASKILKKDEHAFILEGERIIEAARHEAALIRQQAEVQAEERRQEGFLKGQEEGKAKIAEHIVECMGQSAAYFSKVEGVMVDLVMRALRQVVGAMNPQDVVEGIVRRALESTRNESQITVRVSPNQAEWIKGRLQAIMQTFPKIHFLDVQPDQRLAENGCILETEIGVVDATLETQLKAIEKALIRAMK</sequence>
<comment type="caution">
    <text evidence="8">The sequence shown here is derived from an EMBL/GenBank/DDBJ whole genome shotgun (WGS) entry which is preliminary data.</text>
</comment>
<accession>A0A7W8DPS1</accession>
<feature type="domain" description="Flagellar assembly protein FliH/Type III secretion system HrpE" evidence="7">
    <location>
        <begin position="67"/>
        <end position="191"/>
    </location>
</feature>
<dbReference type="InterPro" id="IPR051472">
    <property type="entry name" value="T3SS_Stator/FliH"/>
</dbReference>
<comment type="similarity">
    <text evidence="5">Belongs to the SctL stator family.</text>
</comment>
<dbReference type="PANTHER" id="PTHR34982:SF4">
    <property type="entry name" value="TYPE 3 SECRETION SYSTEM STATOR PROTEIN"/>
    <property type="match status" value="1"/>
</dbReference>
<evidence type="ECO:0000256" key="6">
    <source>
        <dbReference type="ARBA" id="ARBA00040494"/>
    </source>
</evidence>
<keyword evidence="2" id="KW-0813">Transport</keyword>
<dbReference type="InterPro" id="IPR012842">
    <property type="entry name" value="T3SS_SctL/SctL2"/>
</dbReference>
<keyword evidence="4" id="KW-0653">Protein transport</keyword>
<evidence type="ECO:0000313" key="9">
    <source>
        <dbReference type="Proteomes" id="UP000534294"/>
    </source>
</evidence>
<keyword evidence="9" id="KW-1185">Reference proteome</keyword>
<reference evidence="8 9" key="1">
    <citation type="submission" date="2020-08" db="EMBL/GenBank/DDBJ databases">
        <title>Genomic Encyclopedia of Type Strains, Phase IV (KMG-IV): sequencing the most valuable type-strain genomes for metagenomic binning, comparative biology and taxonomic classification.</title>
        <authorList>
            <person name="Goeker M."/>
        </authorList>
    </citation>
    <scope>NUCLEOTIDE SEQUENCE [LARGE SCALE GENOMIC DNA]</scope>
    <source>
        <strain evidence="8 9">DSM 12251</strain>
    </source>
</reference>
<comment type="subcellular location">
    <subcellularLocation>
        <location evidence="1">Cytoplasm</location>
    </subcellularLocation>
</comment>
<dbReference type="NCBIfam" id="NF005392">
    <property type="entry name" value="PRK06937.1"/>
    <property type="match status" value="1"/>
</dbReference>